<proteinExistence type="inferred from homology"/>
<dbReference type="InterPro" id="IPR029044">
    <property type="entry name" value="Nucleotide-diphossugar_trans"/>
</dbReference>
<dbReference type="EMBL" id="DRUY01000254">
    <property type="protein sequence ID" value="HHI66391.1"/>
    <property type="molecule type" value="Genomic_DNA"/>
</dbReference>
<comment type="function">
    <text evidence="4">Activates KDO (a required 8-carbon sugar) for incorporation into bacterial lipopolysaccharide in Gram-negative bacteria.</text>
</comment>
<reference evidence="5" key="1">
    <citation type="journal article" date="2020" name="mSystems">
        <title>Genome- and Community-Level Interaction Insights into Carbon Utilization and Element Cycling Functions of Hydrothermarchaeota in Hydrothermal Sediment.</title>
        <authorList>
            <person name="Zhou Z."/>
            <person name="Liu Y."/>
            <person name="Xu W."/>
            <person name="Pan J."/>
            <person name="Luo Z.H."/>
            <person name="Li M."/>
        </authorList>
    </citation>
    <scope>NUCLEOTIDE SEQUENCE [LARGE SCALE GENOMIC DNA]</scope>
    <source>
        <strain evidence="5">SpSt-1019</strain>
    </source>
</reference>
<dbReference type="InterPro" id="IPR003329">
    <property type="entry name" value="Cytidylyl_trans"/>
</dbReference>
<dbReference type="InterPro" id="IPR004528">
    <property type="entry name" value="KdsB"/>
</dbReference>
<accession>A0A7C5PHU6</accession>
<keyword evidence="4" id="KW-0963">Cytoplasm</keyword>
<dbReference type="PANTHER" id="PTHR42866:SF2">
    <property type="entry name" value="3-DEOXY-MANNO-OCTULOSONATE CYTIDYLYLTRANSFERASE, MITOCHONDRIAL"/>
    <property type="match status" value="1"/>
</dbReference>
<keyword evidence="1 4" id="KW-0808">Transferase</keyword>
<keyword evidence="3 4" id="KW-0448">Lipopolysaccharide biosynthesis</keyword>
<comment type="catalytic activity">
    <reaction evidence="4">
        <text>3-deoxy-alpha-D-manno-oct-2-ulosonate + CTP = CMP-3-deoxy-beta-D-manno-octulosonate + diphosphate</text>
        <dbReference type="Rhea" id="RHEA:23448"/>
        <dbReference type="ChEBI" id="CHEBI:33019"/>
        <dbReference type="ChEBI" id="CHEBI:37563"/>
        <dbReference type="ChEBI" id="CHEBI:85986"/>
        <dbReference type="ChEBI" id="CHEBI:85987"/>
        <dbReference type="EC" id="2.7.7.38"/>
    </reaction>
</comment>
<dbReference type="GO" id="GO:0033468">
    <property type="term" value="P:CMP-keto-3-deoxy-D-manno-octulosonic acid biosynthetic process"/>
    <property type="evidence" value="ECO:0007669"/>
    <property type="project" value="UniProtKB-UniRule"/>
</dbReference>
<organism evidence="5">
    <name type="scientific">Thermodesulfobium narugense</name>
    <dbReference type="NCBI Taxonomy" id="184064"/>
    <lineage>
        <taxon>Bacteria</taxon>
        <taxon>Pseudomonadati</taxon>
        <taxon>Thermodesulfobiota</taxon>
        <taxon>Thermodesulfobiia</taxon>
        <taxon>Thermodesulfobiales</taxon>
        <taxon>Thermodesulfobiaceae</taxon>
        <taxon>Thermodesulfobium</taxon>
    </lineage>
</organism>
<dbReference type="HAMAP" id="MF_00057">
    <property type="entry name" value="KdsB"/>
    <property type="match status" value="1"/>
</dbReference>
<dbReference type="Pfam" id="PF02348">
    <property type="entry name" value="CTP_transf_3"/>
    <property type="match status" value="1"/>
</dbReference>
<dbReference type="NCBIfam" id="NF003950">
    <property type="entry name" value="PRK05450.1-3"/>
    <property type="match status" value="1"/>
</dbReference>
<comment type="subcellular location">
    <subcellularLocation>
        <location evidence="4">Cytoplasm</location>
    </subcellularLocation>
</comment>
<dbReference type="PANTHER" id="PTHR42866">
    <property type="entry name" value="3-DEOXY-MANNO-OCTULOSONATE CYTIDYLYLTRANSFERASE"/>
    <property type="match status" value="1"/>
</dbReference>
<gene>
    <name evidence="4 5" type="primary">kdsB</name>
    <name evidence="5" type="ORF">ENL70_07595</name>
</gene>
<comment type="caution">
    <text evidence="5">The sequence shown here is derived from an EMBL/GenBank/DDBJ whole genome shotgun (WGS) entry which is preliminary data.</text>
</comment>
<dbReference type="NCBIfam" id="NF009905">
    <property type="entry name" value="PRK13368.1"/>
    <property type="match status" value="1"/>
</dbReference>
<dbReference type="GO" id="GO:0009103">
    <property type="term" value="P:lipopolysaccharide biosynthetic process"/>
    <property type="evidence" value="ECO:0007669"/>
    <property type="project" value="UniProtKB-UniRule"/>
</dbReference>
<dbReference type="Gene3D" id="3.90.550.10">
    <property type="entry name" value="Spore Coat Polysaccharide Biosynthesis Protein SpsA, Chain A"/>
    <property type="match status" value="1"/>
</dbReference>
<dbReference type="EC" id="2.7.7.38" evidence="4"/>
<sequence length="246" mass="27691">MLGKILGVIPSRLGSTRLPEKPLIRILNKPMIQWVYEGASKSKLLSNLIIATDSEVLIEIASTFGAEAILTSKSCTSGTDRVAEVARMLTDYEIVVNIQGDEPMVNDAIIEALIEPFLDREVNMTSLMTPIKPEEESDPAVVKVVCKTNRDALYFSRFAIPFDRDGVGVSRYKHLGFYAYKRDFLLKFASLTPTPLEKAESLEQLRVLENGFSIRMNLIPFSTKSVDTIDDLIEVERILKERIEKY</sequence>
<keyword evidence="2 4" id="KW-0548">Nucleotidyltransferase</keyword>
<evidence type="ECO:0000256" key="3">
    <source>
        <dbReference type="ARBA" id="ARBA00022985"/>
    </source>
</evidence>
<dbReference type="GO" id="GO:0008690">
    <property type="term" value="F:3-deoxy-manno-octulosonate cytidylyltransferase activity"/>
    <property type="evidence" value="ECO:0007669"/>
    <property type="project" value="UniProtKB-UniRule"/>
</dbReference>
<evidence type="ECO:0000256" key="2">
    <source>
        <dbReference type="ARBA" id="ARBA00022695"/>
    </source>
</evidence>
<dbReference type="CDD" id="cd02517">
    <property type="entry name" value="CMP-KDO-Synthetase"/>
    <property type="match status" value="1"/>
</dbReference>
<evidence type="ECO:0000256" key="1">
    <source>
        <dbReference type="ARBA" id="ARBA00022679"/>
    </source>
</evidence>
<dbReference type="NCBIfam" id="TIGR00466">
    <property type="entry name" value="kdsB"/>
    <property type="match status" value="1"/>
</dbReference>
<dbReference type="AlphaFoldDB" id="A0A7C5PHU6"/>
<dbReference type="UniPathway" id="UPA00358">
    <property type="reaction ID" value="UER00476"/>
</dbReference>
<name>A0A7C5PHU6_9BACT</name>
<protein>
    <recommendedName>
        <fullName evidence="4">3-deoxy-manno-octulosonate cytidylyltransferase</fullName>
        <ecNumber evidence="4">2.7.7.38</ecNumber>
    </recommendedName>
    <alternativeName>
        <fullName evidence="4">CMP-2-keto-3-deoxyoctulosonic acid synthase</fullName>
        <shortName evidence="4">CKS</shortName>
        <shortName evidence="4">CMP-KDO synthase</shortName>
    </alternativeName>
</protein>
<dbReference type="NCBIfam" id="NF003952">
    <property type="entry name" value="PRK05450.1-5"/>
    <property type="match status" value="1"/>
</dbReference>
<dbReference type="SUPFAM" id="SSF53448">
    <property type="entry name" value="Nucleotide-diphospho-sugar transferases"/>
    <property type="match status" value="1"/>
</dbReference>
<comment type="pathway">
    <text evidence="4">Nucleotide-sugar biosynthesis; CMP-3-deoxy-D-manno-octulosonate biosynthesis; CMP-3-deoxy-D-manno-octulosonate from 3-deoxy-D-manno-octulosonate and CTP: step 1/1.</text>
</comment>
<evidence type="ECO:0000313" key="5">
    <source>
        <dbReference type="EMBL" id="HHI66391.1"/>
    </source>
</evidence>
<dbReference type="GO" id="GO:0005829">
    <property type="term" value="C:cytosol"/>
    <property type="evidence" value="ECO:0007669"/>
    <property type="project" value="TreeGrafter"/>
</dbReference>
<evidence type="ECO:0000256" key="4">
    <source>
        <dbReference type="HAMAP-Rule" id="MF_00057"/>
    </source>
</evidence>
<comment type="similarity">
    <text evidence="4">Belongs to the KdsB family.</text>
</comment>